<protein>
    <submittedName>
        <fullName evidence="1">Uncharacterized protein</fullName>
    </submittedName>
</protein>
<keyword evidence="2" id="KW-1185">Reference proteome</keyword>
<reference evidence="1" key="1">
    <citation type="submission" date="2020-04" db="EMBL/GenBank/DDBJ databases">
        <authorList>
            <person name="Alioto T."/>
            <person name="Alioto T."/>
            <person name="Gomez Garrido J."/>
        </authorList>
    </citation>
    <scope>NUCLEOTIDE SEQUENCE</scope>
    <source>
        <strain evidence="1">A484AB</strain>
    </source>
</reference>
<comment type="caution">
    <text evidence="1">The sequence shown here is derived from an EMBL/GenBank/DDBJ whole genome shotgun (WGS) entry which is preliminary data.</text>
</comment>
<name>A0A6S7JCF8_PARCT</name>
<sequence>MTKTISKAKQVIESFDENQISVLHSYQDVLHEKLEKLPKLGEDILQGTKFDLEKEIEYSGDFKCNIKECIFQIESVVFTQQASEPSTSGVATPNTSVNKLLRLPSVSSLQDVELEEVRRRIRKGDSKESMEIGKGCKTFQRKRWSELKKAKSEGKRAKIVKDKLIIEGQVFYHNK</sequence>
<organism evidence="1 2">
    <name type="scientific">Paramuricea clavata</name>
    <name type="common">Red gorgonian</name>
    <name type="synonym">Violescent sea-whip</name>
    <dbReference type="NCBI Taxonomy" id="317549"/>
    <lineage>
        <taxon>Eukaryota</taxon>
        <taxon>Metazoa</taxon>
        <taxon>Cnidaria</taxon>
        <taxon>Anthozoa</taxon>
        <taxon>Octocorallia</taxon>
        <taxon>Malacalcyonacea</taxon>
        <taxon>Plexauridae</taxon>
        <taxon>Paramuricea</taxon>
    </lineage>
</organism>
<dbReference type="Proteomes" id="UP001152795">
    <property type="component" value="Unassembled WGS sequence"/>
</dbReference>
<dbReference type="EMBL" id="CACRXK020006600">
    <property type="protein sequence ID" value="CAB4009868.1"/>
    <property type="molecule type" value="Genomic_DNA"/>
</dbReference>
<evidence type="ECO:0000313" key="2">
    <source>
        <dbReference type="Proteomes" id="UP001152795"/>
    </source>
</evidence>
<proteinExistence type="predicted"/>
<evidence type="ECO:0000313" key="1">
    <source>
        <dbReference type="EMBL" id="CAB4009868.1"/>
    </source>
</evidence>
<gene>
    <name evidence="1" type="ORF">PACLA_8A070843</name>
</gene>
<dbReference type="AlphaFoldDB" id="A0A6S7JCF8"/>
<accession>A0A6S7JCF8</accession>